<evidence type="ECO:0000256" key="3">
    <source>
        <dbReference type="ARBA" id="ARBA00022692"/>
    </source>
</evidence>
<dbReference type="Pfam" id="PF09678">
    <property type="entry name" value="Caa3_CtaG"/>
    <property type="match status" value="1"/>
</dbReference>
<feature type="transmembrane region" description="Helical" evidence="6">
    <location>
        <begin position="119"/>
        <end position="140"/>
    </location>
</feature>
<proteinExistence type="predicted"/>
<feature type="transmembrane region" description="Helical" evidence="6">
    <location>
        <begin position="13"/>
        <end position="30"/>
    </location>
</feature>
<feature type="transmembrane region" description="Helical" evidence="6">
    <location>
        <begin position="75"/>
        <end position="99"/>
    </location>
</feature>
<dbReference type="InterPro" id="IPR019108">
    <property type="entry name" value="Caa3_assmbl_CtaG-rel"/>
</dbReference>
<dbReference type="OrthoDB" id="5024156at2"/>
<protein>
    <submittedName>
        <fullName evidence="7">Cytochrome c oxidase assembly protein</fullName>
    </submittedName>
</protein>
<keyword evidence="4 6" id="KW-1133">Transmembrane helix</keyword>
<feature type="transmembrane region" description="Helical" evidence="6">
    <location>
        <begin position="227"/>
        <end position="246"/>
    </location>
</feature>
<keyword evidence="5 6" id="KW-0472">Membrane</keyword>
<evidence type="ECO:0000256" key="1">
    <source>
        <dbReference type="ARBA" id="ARBA00004651"/>
    </source>
</evidence>
<evidence type="ECO:0000256" key="5">
    <source>
        <dbReference type="ARBA" id="ARBA00023136"/>
    </source>
</evidence>
<keyword evidence="3 6" id="KW-0812">Transmembrane</keyword>
<dbReference type="EMBL" id="PJNH01000004">
    <property type="protein sequence ID" value="PKR76844.1"/>
    <property type="molecule type" value="Genomic_DNA"/>
</dbReference>
<comment type="subcellular location">
    <subcellularLocation>
        <location evidence="1">Cell membrane</location>
        <topology evidence="1">Multi-pass membrane protein</topology>
    </subcellularLocation>
</comment>
<evidence type="ECO:0000313" key="8">
    <source>
        <dbReference type="Proteomes" id="UP000243524"/>
    </source>
</evidence>
<evidence type="ECO:0000256" key="2">
    <source>
        <dbReference type="ARBA" id="ARBA00022475"/>
    </source>
</evidence>
<keyword evidence="2" id="KW-1003">Cell membrane</keyword>
<sequence>MEHFNSIGTLSEILLAIPFVVVAAVYFGSLKLSKYRERQWPFYRSVLMMVGLLSALLAVVGPIPQQAHMDFEMHMLGHLLLGMLAPLMIVLSAPMILILRALSVKKAKKVTRLLNSAPAHFFTDPLVATLLNVGGLWVLYTTNLYAMMHDSILLYLFVHLHVFLAGYLFTISMIYIDPMPHRRSYFYRSVVLILALAGHGILSKYIYTNPPIGVGVQEARSGGMLMYYGGDAIDIFIIIILCYQWYKSTAPRRQIA</sequence>
<evidence type="ECO:0000256" key="6">
    <source>
        <dbReference type="SAM" id="Phobius"/>
    </source>
</evidence>
<evidence type="ECO:0000256" key="4">
    <source>
        <dbReference type="ARBA" id="ARBA00022989"/>
    </source>
</evidence>
<reference evidence="7 8" key="1">
    <citation type="submission" date="2017-06" db="EMBL/GenBank/DDBJ databases">
        <title>the draft geome sequence of Illustriluteabacillus marina B3227.</title>
        <authorList>
            <person name="He R.-H."/>
            <person name="Du Z.-J."/>
        </authorList>
    </citation>
    <scope>NUCLEOTIDE SEQUENCE [LARGE SCALE GENOMIC DNA]</scope>
    <source>
        <strain evidence="7 8">B3227</strain>
    </source>
</reference>
<organism evidence="7 8">
    <name type="scientific">Halalkalibacillus sediminis</name>
    <dbReference type="NCBI Taxonomy" id="2018042"/>
    <lineage>
        <taxon>Bacteria</taxon>
        <taxon>Bacillati</taxon>
        <taxon>Bacillota</taxon>
        <taxon>Bacilli</taxon>
        <taxon>Bacillales</taxon>
        <taxon>Bacillaceae</taxon>
        <taxon>Halalkalibacillus</taxon>
    </lineage>
</organism>
<gene>
    <name evidence="7" type="ORF">CEY16_13600</name>
</gene>
<feature type="transmembrane region" description="Helical" evidence="6">
    <location>
        <begin position="152"/>
        <end position="176"/>
    </location>
</feature>
<evidence type="ECO:0000313" key="7">
    <source>
        <dbReference type="EMBL" id="PKR76844.1"/>
    </source>
</evidence>
<dbReference type="RefSeq" id="WP_101332594.1">
    <property type="nucleotide sequence ID" value="NZ_PJNH01000004.1"/>
</dbReference>
<accession>A0A2I0QR85</accession>
<feature type="transmembrane region" description="Helical" evidence="6">
    <location>
        <begin position="185"/>
        <end position="207"/>
    </location>
</feature>
<dbReference type="Proteomes" id="UP000243524">
    <property type="component" value="Unassembled WGS sequence"/>
</dbReference>
<keyword evidence="8" id="KW-1185">Reference proteome</keyword>
<name>A0A2I0QR85_9BACI</name>
<comment type="caution">
    <text evidence="7">The sequence shown here is derived from an EMBL/GenBank/DDBJ whole genome shotgun (WGS) entry which is preliminary data.</text>
</comment>
<dbReference type="GO" id="GO:0005886">
    <property type="term" value="C:plasma membrane"/>
    <property type="evidence" value="ECO:0007669"/>
    <property type="project" value="UniProtKB-SubCell"/>
</dbReference>
<feature type="transmembrane region" description="Helical" evidence="6">
    <location>
        <begin position="42"/>
        <end position="63"/>
    </location>
</feature>
<dbReference type="AlphaFoldDB" id="A0A2I0QR85"/>